<name>A0A9P0G3G1_9CUCU</name>
<dbReference type="Gene3D" id="2.60.200.20">
    <property type="match status" value="1"/>
</dbReference>
<dbReference type="InterPro" id="IPR000467">
    <property type="entry name" value="G_patch_dom"/>
</dbReference>
<keyword evidence="6" id="KW-1185">Reference proteome</keyword>
<dbReference type="PROSITE" id="PS50006">
    <property type="entry name" value="FHA_DOMAIN"/>
    <property type="match status" value="1"/>
</dbReference>
<dbReference type="PANTHER" id="PTHR23106:SF24">
    <property type="entry name" value="ANGIOGENIC FACTOR WITH G PATCH AND FHA DOMAINS 1"/>
    <property type="match status" value="1"/>
</dbReference>
<dbReference type="CDD" id="cd22686">
    <property type="entry name" value="FHA_AGGF1"/>
    <property type="match status" value="1"/>
</dbReference>
<evidence type="ECO:0000259" key="4">
    <source>
        <dbReference type="PROSITE" id="PS50174"/>
    </source>
</evidence>
<dbReference type="PROSITE" id="PS50174">
    <property type="entry name" value="G_PATCH"/>
    <property type="match status" value="1"/>
</dbReference>
<keyword evidence="1" id="KW-0175">Coiled coil</keyword>
<feature type="domain" description="FHA" evidence="3">
    <location>
        <begin position="256"/>
        <end position="307"/>
    </location>
</feature>
<reference evidence="5" key="1">
    <citation type="submission" date="2022-01" db="EMBL/GenBank/DDBJ databases">
        <authorList>
            <person name="King R."/>
        </authorList>
    </citation>
    <scope>NUCLEOTIDE SEQUENCE</scope>
</reference>
<feature type="compositionally biased region" description="Polar residues" evidence="2">
    <location>
        <begin position="169"/>
        <end position="180"/>
    </location>
</feature>
<dbReference type="PANTHER" id="PTHR23106">
    <property type="entry name" value="ANGIOGENIC FACTOR WITH G PATCH AND FHA DOMAINS 1"/>
    <property type="match status" value="1"/>
</dbReference>
<dbReference type="AlphaFoldDB" id="A0A9P0G3G1"/>
<dbReference type="EMBL" id="OV651813">
    <property type="protein sequence ID" value="CAH1098538.1"/>
    <property type="molecule type" value="Genomic_DNA"/>
</dbReference>
<dbReference type="Pfam" id="PF00498">
    <property type="entry name" value="FHA"/>
    <property type="match status" value="1"/>
</dbReference>
<sequence length="511" mass="57461">MENSRIQKESKHSDSSFSETDLPFKLELDEQFKEKLKDIPEVLEYIQKLEKIIKKHLKKINKLRNKLKTKHKNEDVATQTNFIENSTEIVESATDTTDINTEKSLVDDIKEAAEIAMQKTGFVYEETSGLYYDYNTGYYYNAEYGLYYDGTTGQYLQYNTDTQAYEFHSQASAPSVTETADQSKRKKKQRHKTKVKPSSDMDELMLTFNKMKINTLRSTALDISKSWPPCMRVIVESTEIPDLKVGSLQIITCGGGSVGREGTHSILLKDPNVSKHHLKVDFDEKTSQYRAVDLGSRNGTLMNGKRMSSSKQESEATPIAHGSKIQIGQTVLLCHIHEGNQTCGHCEPGLIQVNRDAVRLKIDQNTRSDRHKKELNNLKMLYGVSGHHDDDPKLATGYTDRAQKRRETVGSQNPHEKTQVASVDQSINKENKGFKLLAKMGWKEGQSLGKSGDGLLEPIKPVSNEGNAGVGASNVIKMAAPSGKQIVWTKTKERFQKLPESNDAFDLDSDD</sequence>
<protein>
    <recommendedName>
        <fullName evidence="7">Angiogenic factor with G patch and FHA domains 1</fullName>
    </recommendedName>
</protein>
<feature type="compositionally biased region" description="Basic and acidic residues" evidence="2">
    <location>
        <begin position="404"/>
        <end position="418"/>
    </location>
</feature>
<feature type="region of interest" description="Disordered" evidence="2">
    <location>
        <begin position="404"/>
        <end position="424"/>
    </location>
</feature>
<evidence type="ECO:0000313" key="6">
    <source>
        <dbReference type="Proteomes" id="UP001153636"/>
    </source>
</evidence>
<feature type="region of interest" description="Disordered" evidence="2">
    <location>
        <begin position="169"/>
        <end position="197"/>
    </location>
</feature>
<organism evidence="5 6">
    <name type="scientific">Psylliodes chrysocephalus</name>
    <dbReference type="NCBI Taxonomy" id="3402493"/>
    <lineage>
        <taxon>Eukaryota</taxon>
        <taxon>Metazoa</taxon>
        <taxon>Ecdysozoa</taxon>
        <taxon>Arthropoda</taxon>
        <taxon>Hexapoda</taxon>
        <taxon>Insecta</taxon>
        <taxon>Pterygota</taxon>
        <taxon>Neoptera</taxon>
        <taxon>Endopterygota</taxon>
        <taxon>Coleoptera</taxon>
        <taxon>Polyphaga</taxon>
        <taxon>Cucujiformia</taxon>
        <taxon>Chrysomeloidea</taxon>
        <taxon>Chrysomelidae</taxon>
        <taxon>Galerucinae</taxon>
        <taxon>Alticini</taxon>
        <taxon>Psylliodes</taxon>
    </lineage>
</organism>
<dbReference type="Proteomes" id="UP001153636">
    <property type="component" value="Chromosome 1"/>
</dbReference>
<gene>
    <name evidence="5" type="ORF">PSYICH_LOCUS321</name>
</gene>
<dbReference type="Pfam" id="PF01585">
    <property type="entry name" value="G-patch"/>
    <property type="match status" value="1"/>
</dbReference>
<dbReference type="OrthoDB" id="2538319at2759"/>
<evidence type="ECO:0000259" key="3">
    <source>
        <dbReference type="PROSITE" id="PS50006"/>
    </source>
</evidence>
<dbReference type="SMART" id="SM00240">
    <property type="entry name" value="FHA"/>
    <property type="match status" value="1"/>
</dbReference>
<dbReference type="InterPro" id="IPR053027">
    <property type="entry name" value="AGGF1"/>
</dbReference>
<dbReference type="Pfam" id="PF17780">
    <property type="entry name" value="OCRE"/>
    <property type="match status" value="1"/>
</dbReference>
<evidence type="ECO:0008006" key="7">
    <source>
        <dbReference type="Google" id="ProtNLM"/>
    </source>
</evidence>
<dbReference type="InterPro" id="IPR000253">
    <property type="entry name" value="FHA_dom"/>
</dbReference>
<feature type="compositionally biased region" description="Basic residues" evidence="2">
    <location>
        <begin position="184"/>
        <end position="195"/>
    </location>
</feature>
<feature type="coiled-coil region" evidence="1">
    <location>
        <begin position="46"/>
        <end position="73"/>
    </location>
</feature>
<dbReference type="SMART" id="SM00443">
    <property type="entry name" value="G_patch"/>
    <property type="match status" value="1"/>
</dbReference>
<dbReference type="InterPro" id="IPR041591">
    <property type="entry name" value="OCRE"/>
</dbReference>
<evidence type="ECO:0000256" key="1">
    <source>
        <dbReference type="SAM" id="Coils"/>
    </source>
</evidence>
<dbReference type="GO" id="GO:0003676">
    <property type="term" value="F:nucleic acid binding"/>
    <property type="evidence" value="ECO:0007669"/>
    <property type="project" value="InterPro"/>
</dbReference>
<evidence type="ECO:0000313" key="5">
    <source>
        <dbReference type="EMBL" id="CAH1098538.1"/>
    </source>
</evidence>
<feature type="domain" description="G-patch" evidence="4">
    <location>
        <begin position="429"/>
        <end position="475"/>
    </location>
</feature>
<proteinExistence type="predicted"/>
<dbReference type="SUPFAM" id="SSF49879">
    <property type="entry name" value="SMAD/FHA domain"/>
    <property type="match status" value="1"/>
</dbReference>
<accession>A0A9P0G3G1</accession>
<evidence type="ECO:0000256" key="2">
    <source>
        <dbReference type="SAM" id="MobiDB-lite"/>
    </source>
</evidence>
<dbReference type="InterPro" id="IPR008984">
    <property type="entry name" value="SMAD_FHA_dom_sf"/>
</dbReference>